<keyword evidence="4" id="KW-1185">Reference proteome</keyword>
<protein>
    <recommendedName>
        <fullName evidence="2">LTD domain-containing protein</fullName>
    </recommendedName>
</protein>
<reference evidence="3 4" key="1">
    <citation type="journal article" date="2009" name="Stand. Genomic Sci.">
        <title>Complete genome sequence of Stackebrandtia nassauensis type strain (LLR-40K-21).</title>
        <authorList>
            <person name="Munk C."/>
            <person name="Lapidus A."/>
            <person name="Copeland A."/>
            <person name="Jando M."/>
            <person name="Mayilraj S."/>
            <person name="Glavina Del Rio T."/>
            <person name="Nolan M."/>
            <person name="Chen F."/>
            <person name="Lucas S."/>
            <person name="Tice H."/>
            <person name="Cheng J.F."/>
            <person name="Han C."/>
            <person name="Detter J.C."/>
            <person name="Bruce D."/>
            <person name="Goodwin L."/>
            <person name="Chain P."/>
            <person name="Pitluck S."/>
            <person name="Goker M."/>
            <person name="Ovchinikova G."/>
            <person name="Pati A."/>
            <person name="Ivanova N."/>
            <person name="Mavromatis K."/>
            <person name="Chen A."/>
            <person name="Palaniappan K."/>
            <person name="Land M."/>
            <person name="Hauser L."/>
            <person name="Chang Y.J."/>
            <person name="Jeffries C.D."/>
            <person name="Bristow J."/>
            <person name="Eisen J.A."/>
            <person name="Markowitz V."/>
            <person name="Hugenholtz P."/>
            <person name="Kyrpides N.C."/>
            <person name="Klenk H.P."/>
        </authorList>
    </citation>
    <scope>NUCLEOTIDE SEQUENCE [LARGE SCALE GENOMIC DNA]</scope>
    <source>
        <strain evidence="4">DSM 44728 / CIP 108903 / NRRL B-16338 / NBRC 102104 / LLR-40K-21</strain>
    </source>
</reference>
<dbReference type="OrthoDB" id="3828227at2"/>
<feature type="chain" id="PRO_5003048667" description="LTD domain-containing protein" evidence="1">
    <location>
        <begin position="32"/>
        <end position="155"/>
    </location>
</feature>
<dbReference type="KEGG" id="sna:Snas_4471"/>
<evidence type="ECO:0000256" key="1">
    <source>
        <dbReference type="SAM" id="SignalP"/>
    </source>
</evidence>
<evidence type="ECO:0000313" key="3">
    <source>
        <dbReference type="EMBL" id="ADD44116.1"/>
    </source>
</evidence>
<organism evidence="3 4">
    <name type="scientific">Stackebrandtia nassauensis (strain DSM 44728 / CIP 108903 / NRRL B-16338 / NBRC 102104 / LLR-40K-21)</name>
    <dbReference type="NCBI Taxonomy" id="446470"/>
    <lineage>
        <taxon>Bacteria</taxon>
        <taxon>Bacillati</taxon>
        <taxon>Actinomycetota</taxon>
        <taxon>Actinomycetes</taxon>
        <taxon>Glycomycetales</taxon>
        <taxon>Glycomycetaceae</taxon>
        <taxon>Stackebrandtia</taxon>
    </lineage>
</organism>
<dbReference type="InterPro" id="IPR001322">
    <property type="entry name" value="Lamin_tail_dom"/>
</dbReference>
<dbReference type="Proteomes" id="UP000000844">
    <property type="component" value="Chromosome"/>
</dbReference>
<evidence type="ECO:0000313" key="4">
    <source>
        <dbReference type="Proteomes" id="UP000000844"/>
    </source>
</evidence>
<dbReference type="Gene3D" id="2.60.40.1260">
    <property type="entry name" value="Lamin Tail domain"/>
    <property type="match status" value="1"/>
</dbReference>
<evidence type="ECO:0000259" key="2">
    <source>
        <dbReference type="Pfam" id="PF00932"/>
    </source>
</evidence>
<name>D3Q567_STANL</name>
<sequence length="155" mass="16755">MNMRKKILATLAATLLAIGVSLAVTATPASAHEGGIHIGLVQFNSPGSDSGSNTSLNAEWINIHNARSTPYQIKGWYIKDNAGYKFLFPTYTIGAGKNVKVHTGKGSNGGGHVYWGRSWYVWNNTGDKARLYTPSGNFDDSCSWDDDDGSQKSCH</sequence>
<dbReference type="STRING" id="446470.Snas_4471"/>
<gene>
    <name evidence="3" type="ordered locus">Snas_4471</name>
</gene>
<dbReference type="EMBL" id="CP001778">
    <property type="protein sequence ID" value="ADD44116.1"/>
    <property type="molecule type" value="Genomic_DNA"/>
</dbReference>
<feature type="signal peptide" evidence="1">
    <location>
        <begin position="1"/>
        <end position="31"/>
    </location>
</feature>
<accession>D3Q567</accession>
<dbReference type="SUPFAM" id="SSF74853">
    <property type="entry name" value="Lamin A/C globular tail domain"/>
    <property type="match status" value="1"/>
</dbReference>
<dbReference type="AlphaFoldDB" id="D3Q567"/>
<dbReference type="InterPro" id="IPR036415">
    <property type="entry name" value="Lamin_tail_dom_sf"/>
</dbReference>
<dbReference type="eggNOG" id="COG1525">
    <property type="taxonomic scope" value="Bacteria"/>
</dbReference>
<feature type="domain" description="LTD" evidence="2">
    <location>
        <begin position="33"/>
        <end position="144"/>
    </location>
</feature>
<dbReference type="Pfam" id="PF00932">
    <property type="entry name" value="LTD"/>
    <property type="match status" value="1"/>
</dbReference>
<proteinExistence type="predicted"/>
<keyword evidence="1" id="KW-0732">Signal</keyword>
<dbReference type="HOGENOM" id="CLU_116745_1_0_11"/>